<keyword evidence="1" id="KW-0813">Transport</keyword>
<comment type="caution">
    <text evidence="4">The sequence shown here is derived from an EMBL/GenBank/DDBJ whole genome shotgun (WGS) entry which is preliminary data.</text>
</comment>
<feature type="transmembrane region" description="Helical" evidence="3">
    <location>
        <begin position="124"/>
        <end position="144"/>
    </location>
</feature>
<organism evidence="4 5">
    <name type="scientific">Pseudocercospora eumusae</name>
    <dbReference type="NCBI Taxonomy" id="321146"/>
    <lineage>
        <taxon>Eukaryota</taxon>
        <taxon>Fungi</taxon>
        <taxon>Dikarya</taxon>
        <taxon>Ascomycota</taxon>
        <taxon>Pezizomycotina</taxon>
        <taxon>Dothideomycetes</taxon>
        <taxon>Dothideomycetidae</taxon>
        <taxon>Mycosphaerellales</taxon>
        <taxon>Mycosphaerellaceae</taxon>
        <taxon>Pseudocercospora</taxon>
    </lineage>
</organism>
<gene>
    <name evidence="4" type="ORF">AC578_2408</name>
</gene>
<evidence type="ECO:0000256" key="2">
    <source>
        <dbReference type="ARBA" id="ARBA00022970"/>
    </source>
</evidence>
<protein>
    <recommendedName>
        <fullName evidence="6">Amino acid permease/ SLC12A domain-containing protein</fullName>
    </recommendedName>
</protein>
<evidence type="ECO:0000256" key="1">
    <source>
        <dbReference type="ARBA" id="ARBA00022448"/>
    </source>
</evidence>
<feature type="transmembrane region" description="Helical" evidence="3">
    <location>
        <begin position="92"/>
        <end position="112"/>
    </location>
</feature>
<evidence type="ECO:0000256" key="3">
    <source>
        <dbReference type="SAM" id="Phobius"/>
    </source>
</evidence>
<keyword evidence="5" id="KW-1185">Reference proteome</keyword>
<keyword evidence="3" id="KW-0812">Transmembrane</keyword>
<reference evidence="4 5" key="1">
    <citation type="submission" date="2015-07" db="EMBL/GenBank/DDBJ databases">
        <title>Comparative genomics of the Sigatoka disease complex on banana suggests a link between parallel evolutionary changes in Pseudocercospora fijiensis and Pseudocercospora eumusae and increased virulence on the banana host.</title>
        <authorList>
            <person name="Chang T.-C."/>
            <person name="Salvucci A."/>
            <person name="Crous P.W."/>
            <person name="Stergiopoulos I."/>
        </authorList>
    </citation>
    <scope>NUCLEOTIDE SEQUENCE [LARGE SCALE GENOMIC DNA]</scope>
    <source>
        <strain evidence="4 5">CBS 114824</strain>
    </source>
</reference>
<evidence type="ECO:0000313" key="4">
    <source>
        <dbReference type="EMBL" id="KXT07075.1"/>
    </source>
</evidence>
<dbReference type="Proteomes" id="UP000070133">
    <property type="component" value="Unassembled WGS sequence"/>
</dbReference>
<dbReference type="EMBL" id="LFZN01000003">
    <property type="protein sequence ID" value="KXT07075.1"/>
    <property type="molecule type" value="Genomic_DNA"/>
</dbReference>
<evidence type="ECO:0008006" key="6">
    <source>
        <dbReference type="Google" id="ProtNLM"/>
    </source>
</evidence>
<sequence>MDSEKRAEQLASQHYNKSIDLERSATNQDGVTAIVTSGVDDAGYHRRLSKRQIMMMTFVAGKVAIAAFFQWGTLFVTHCFFRAALRAQHIDYPYIGILIIVLILACEFYLSVAPFGGKGSVKTFFANYLGAPIVFFDLIVYKLWYKTKLVKPTEVDFSEAFAFDEHDRMSAELLAHDGEVKQKRWDLKQKALNLIFG</sequence>
<keyword evidence="2" id="KW-0029">Amino-acid transport</keyword>
<dbReference type="GO" id="GO:0015171">
    <property type="term" value="F:amino acid transmembrane transporter activity"/>
    <property type="evidence" value="ECO:0007669"/>
    <property type="project" value="TreeGrafter"/>
</dbReference>
<dbReference type="PANTHER" id="PTHR43341:SF1">
    <property type="entry name" value="GENERAL AMINO-ACID PERMEASE GAP1"/>
    <property type="match status" value="1"/>
</dbReference>
<dbReference type="AlphaFoldDB" id="A0A139HX83"/>
<evidence type="ECO:0000313" key="5">
    <source>
        <dbReference type="Proteomes" id="UP000070133"/>
    </source>
</evidence>
<keyword evidence="3" id="KW-0472">Membrane</keyword>
<dbReference type="InterPro" id="IPR050524">
    <property type="entry name" value="APC_YAT"/>
</dbReference>
<feature type="transmembrane region" description="Helical" evidence="3">
    <location>
        <begin position="53"/>
        <end position="72"/>
    </location>
</feature>
<name>A0A139HX83_9PEZI</name>
<keyword evidence="3" id="KW-1133">Transmembrane helix</keyword>
<accession>A0A139HX83</accession>
<dbReference type="GO" id="GO:0016020">
    <property type="term" value="C:membrane"/>
    <property type="evidence" value="ECO:0007669"/>
    <property type="project" value="TreeGrafter"/>
</dbReference>
<dbReference type="OrthoDB" id="3900342at2759"/>
<proteinExistence type="predicted"/>
<dbReference type="STRING" id="321146.A0A139HX83"/>
<dbReference type="PANTHER" id="PTHR43341">
    <property type="entry name" value="AMINO ACID PERMEASE"/>
    <property type="match status" value="1"/>
</dbReference>